<dbReference type="PANTHER" id="PTHR47572">
    <property type="entry name" value="LIPOPROTEIN-RELATED"/>
    <property type="match status" value="1"/>
</dbReference>
<evidence type="ECO:0000256" key="1">
    <source>
        <dbReference type="ARBA" id="ARBA00022801"/>
    </source>
</evidence>
<evidence type="ECO:0000313" key="5">
    <source>
        <dbReference type="Proteomes" id="UP000507140"/>
    </source>
</evidence>
<dbReference type="Gene3D" id="2.120.10.30">
    <property type="entry name" value="TolB, C-terminal domain"/>
    <property type="match status" value="1"/>
</dbReference>
<dbReference type="GO" id="GO:0016787">
    <property type="term" value="F:hydrolase activity"/>
    <property type="evidence" value="ECO:0007669"/>
    <property type="project" value="UniProtKB-KW"/>
</dbReference>
<reference evidence="4 5" key="1">
    <citation type="submission" date="2020-04" db="EMBL/GenBank/DDBJ databases">
        <authorList>
            <person name="De Canck E."/>
        </authorList>
    </citation>
    <scope>NUCLEOTIDE SEQUENCE [LARGE SCALE GENOMIC DNA]</scope>
    <source>
        <strain evidence="4 5">LMG 3415</strain>
    </source>
</reference>
<dbReference type="EC" id="3.1.1.-" evidence="4"/>
<dbReference type="InterPro" id="IPR051262">
    <property type="entry name" value="SMP-30/CGR1_Lactonase"/>
</dbReference>
<dbReference type="PANTHER" id="PTHR47572:SF4">
    <property type="entry name" value="LACTONASE DRP35"/>
    <property type="match status" value="1"/>
</dbReference>
<feature type="signal peptide" evidence="2">
    <location>
        <begin position="1"/>
        <end position="38"/>
    </location>
</feature>
<dbReference type="InterPro" id="IPR013658">
    <property type="entry name" value="SGL"/>
</dbReference>
<proteinExistence type="predicted"/>
<evidence type="ECO:0000313" key="4">
    <source>
        <dbReference type="EMBL" id="CAB3916029.1"/>
    </source>
</evidence>
<feature type="chain" id="PRO_5045201483" evidence="2">
    <location>
        <begin position="39"/>
        <end position="357"/>
    </location>
</feature>
<gene>
    <name evidence="4" type="ORF">LMG3415_05242</name>
</gene>
<comment type="caution">
    <text evidence="4">The sequence shown here is derived from an EMBL/GenBank/DDBJ whole genome shotgun (WGS) entry which is preliminary data.</text>
</comment>
<dbReference type="Proteomes" id="UP000507140">
    <property type="component" value="Unassembled WGS sequence"/>
</dbReference>
<dbReference type="Pfam" id="PF08450">
    <property type="entry name" value="SGL"/>
    <property type="match status" value="1"/>
</dbReference>
<evidence type="ECO:0000256" key="2">
    <source>
        <dbReference type="SAM" id="SignalP"/>
    </source>
</evidence>
<dbReference type="RefSeq" id="WP_233462059.1">
    <property type="nucleotide sequence ID" value="NZ_CADIKR010000008.1"/>
</dbReference>
<sequence length="357" mass="37843">MTTAFFRWAGHRSVAKVRTALVATCLVTGMGFVSGASAQQSSVGGLAYDAQTRSVVPIPASERALQTAVAEPWFKLSNEGLILEGAIFDRSGNLLFCDVSGRRVLRLTPDRQLSTVVTLDALSPGGLSFHPDGRLFIAALDIPNGRGAIFAVNPDGSGLQAIIPAVAGYMPNDLVFDRKGGFYFTDFKGNATEPKGGVYYAAPDLTTIKPVLPNLAMANGLALGPDGKTLWATEFGRNLLHRIELADATTIAPIGSAIVYHFTGPAPDSMRADTDGNVYVAIYGQGRVLAFNRNGIPIGQVLLPGRDRGHNLASTSLAIHPGRNDLYAVTSDMHRGYGATVFHAKVYSNGLPPAAFR</sequence>
<protein>
    <submittedName>
        <fullName evidence="4">Lactonase drp35</fullName>
        <ecNumber evidence="4">3.1.1.-</ecNumber>
    </submittedName>
</protein>
<dbReference type="SUPFAM" id="SSF63829">
    <property type="entry name" value="Calcium-dependent phosphotriesterase"/>
    <property type="match status" value="1"/>
</dbReference>
<keyword evidence="1 4" id="KW-0378">Hydrolase</keyword>
<feature type="domain" description="SMP-30/Gluconolactonase/LRE-like region" evidence="3">
    <location>
        <begin position="84"/>
        <end position="328"/>
    </location>
</feature>
<organism evidence="4 5">
    <name type="scientific">Achromobacter mucicolens</name>
    <dbReference type="NCBI Taxonomy" id="1389922"/>
    <lineage>
        <taxon>Bacteria</taxon>
        <taxon>Pseudomonadati</taxon>
        <taxon>Pseudomonadota</taxon>
        <taxon>Betaproteobacteria</taxon>
        <taxon>Burkholderiales</taxon>
        <taxon>Alcaligenaceae</taxon>
        <taxon>Achromobacter</taxon>
    </lineage>
</organism>
<evidence type="ECO:0000259" key="3">
    <source>
        <dbReference type="Pfam" id="PF08450"/>
    </source>
</evidence>
<dbReference type="InterPro" id="IPR011042">
    <property type="entry name" value="6-blade_b-propeller_TolB-like"/>
</dbReference>
<dbReference type="EMBL" id="CADIKR010000008">
    <property type="protein sequence ID" value="CAB3916029.1"/>
    <property type="molecule type" value="Genomic_DNA"/>
</dbReference>
<accession>A0ABM8LKF5</accession>
<name>A0ABM8LKF5_9BURK</name>
<keyword evidence="5" id="KW-1185">Reference proteome</keyword>
<keyword evidence="2" id="KW-0732">Signal</keyword>